<evidence type="ECO:0000256" key="5">
    <source>
        <dbReference type="ARBA" id="ARBA00022960"/>
    </source>
</evidence>
<evidence type="ECO:0000256" key="4">
    <source>
        <dbReference type="ARBA" id="ARBA00022679"/>
    </source>
</evidence>
<dbReference type="InterPro" id="IPR007235">
    <property type="entry name" value="Glyco_trans_28_C"/>
</dbReference>
<dbReference type="InterPro" id="IPR004276">
    <property type="entry name" value="GlycoTrans_28_N"/>
</dbReference>
<feature type="domain" description="Glycosyl transferase family 28 C-terminal" evidence="12">
    <location>
        <begin position="187"/>
        <end position="331"/>
    </location>
</feature>
<dbReference type="Pfam" id="PF04101">
    <property type="entry name" value="Glyco_tran_28_C"/>
    <property type="match status" value="1"/>
</dbReference>
<name>A0A2A5WVK2_9GAMM</name>
<dbReference type="EC" id="2.4.1.227" evidence="10"/>
<dbReference type="InterPro" id="IPR006009">
    <property type="entry name" value="GlcNAc_MurG"/>
</dbReference>
<dbReference type="GO" id="GO:0005975">
    <property type="term" value="P:carbohydrate metabolic process"/>
    <property type="evidence" value="ECO:0007669"/>
    <property type="project" value="InterPro"/>
</dbReference>
<keyword evidence="6 10" id="KW-0573">Peptidoglycan synthesis</keyword>
<evidence type="ECO:0000256" key="9">
    <source>
        <dbReference type="ARBA" id="ARBA00023316"/>
    </source>
</evidence>
<accession>A0A2A5WVK2</accession>
<dbReference type="HAMAP" id="MF_00033">
    <property type="entry name" value="MurG"/>
    <property type="match status" value="1"/>
</dbReference>
<comment type="catalytic activity">
    <reaction evidence="10">
        <text>di-trans,octa-cis-undecaprenyl diphospho-N-acetyl-alpha-D-muramoyl-L-alanyl-D-glutamyl-meso-2,6-diaminopimeloyl-D-alanyl-D-alanine + UDP-N-acetyl-alpha-D-glucosamine = di-trans,octa-cis-undecaprenyl diphospho-[N-acetyl-alpha-D-glucosaminyl-(1-&gt;4)]-N-acetyl-alpha-D-muramoyl-L-alanyl-D-glutamyl-meso-2,6-diaminopimeloyl-D-alanyl-D-alanine + UDP + H(+)</text>
        <dbReference type="Rhea" id="RHEA:31227"/>
        <dbReference type="ChEBI" id="CHEBI:15378"/>
        <dbReference type="ChEBI" id="CHEBI:57705"/>
        <dbReference type="ChEBI" id="CHEBI:58223"/>
        <dbReference type="ChEBI" id="CHEBI:61387"/>
        <dbReference type="ChEBI" id="CHEBI:61388"/>
        <dbReference type="EC" id="2.4.1.227"/>
    </reaction>
</comment>
<dbReference type="GO" id="GO:0009252">
    <property type="term" value="P:peptidoglycan biosynthetic process"/>
    <property type="evidence" value="ECO:0007669"/>
    <property type="project" value="UniProtKB-UniRule"/>
</dbReference>
<evidence type="ECO:0000256" key="7">
    <source>
        <dbReference type="ARBA" id="ARBA00023136"/>
    </source>
</evidence>
<keyword evidence="2 10" id="KW-0132">Cell division</keyword>
<keyword evidence="3 10" id="KW-0328">Glycosyltransferase</keyword>
<evidence type="ECO:0000256" key="1">
    <source>
        <dbReference type="ARBA" id="ARBA00022475"/>
    </source>
</evidence>
<keyword evidence="7 10" id="KW-0472">Membrane</keyword>
<organism evidence="13 14">
    <name type="scientific">OM182 bacterium MED-G24</name>
    <dbReference type="NCBI Taxonomy" id="1986255"/>
    <lineage>
        <taxon>Bacteria</taxon>
        <taxon>Pseudomonadati</taxon>
        <taxon>Pseudomonadota</taxon>
        <taxon>Gammaproteobacteria</taxon>
        <taxon>OMG group</taxon>
        <taxon>OM182 clade</taxon>
    </lineage>
</organism>
<gene>
    <name evidence="10" type="primary">murG</name>
    <name evidence="13" type="ORF">CNE99_04235</name>
</gene>
<evidence type="ECO:0000256" key="10">
    <source>
        <dbReference type="HAMAP-Rule" id="MF_00033"/>
    </source>
</evidence>
<keyword evidence="8 10" id="KW-0131">Cell cycle</keyword>
<dbReference type="NCBIfam" id="NF009102">
    <property type="entry name" value="PRK12446.1"/>
    <property type="match status" value="1"/>
</dbReference>
<comment type="function">
    <text evidence="10">Cell wall formation. Catalyzes the transfer of a GlcNAc subunit on undecaprenyl-pyrophosphoryl-MurNAc-pentapeptide (lipid intermediate I) to form undecaprenyl-pyrophosphoryl-MurNAc-(pentapeptide)GlcNAc (lipid intermediate II).</text>
</comment>
<feature type="binding site" evidence="10">
    <location>
        <position position="164"/>
    </location>
    <ligand>
        <name>UDP-N-acetyl-alpha-D-glucosamine</name>
        <dbReference type="ChEBI" id="CHEBI:57705"/>
    </ligand>
</feature>
<proteinExistence type="inferred from homology"/>
<protein>
    <recommendedName>
        <fullName evidence="10">UDP-N-acetylglucosamine--N-acetylmuramyl-(pentapeptide) pyrophosphoryl-undecaprenol N-acetylglucosamine transferase</fullName>
        <ecNumber evidence="10">2.4.1.227</ecNumber>
    </recommendedName>
    <alternativeName>
        <fullName evidence="10">Undecaprenyl-PP-MurNAc-pentapeptide-UDPGlcNAc GlcNAc transferase</fullName>
    </alternativeName>
</protein>
<dbReference type="GO" id="GO:0008360">
    <property type="term" value="P:regulation of cell shape"/>
    <property type="evidence" value="ECO:0007669"/>
    <property type="project" value="UniProtKB-KW"/>
</dbReference>
<keyword evidence="9 10" id="KW-0961">Cell wall biogenesis/degradation</keyword>
<reference evidence="13 14" key="1">
    <citation type="submission" date="2017-08" db="EMBL/GenBank/DDBJ databases">
        <title>Fine stratification of microbial communities through a metagenomic profile of the photic zone.</title>
        <authorList>
            <person name="Haro-Moreno J.M."/>
            <person name="Lopez-Perez M."/>
            <person name="De La Torre J."/>
            <person name="Picazo A."/>
            <person name="Camacho A."/>
            <person name="Rodriguez-Valera F."/>
        </authorList>
    </citation>
    <scope>NUCLEOTIDE SEQUENCE [LARGE SCALE GENOMIC DNA]</scope>
    <source>
        <strain evidence="13">MED-G24</strain>
    </source>
</reference>
<evidence type="ECO:0000259" key="12">
    <source>
        <dbReference type="Pfam" id="PF04101"/>
    </source>
</evidence>
<comment type="pathway">
    <text evidence="10">Cell wall biogenesis; peptidoglycan biosynthesis.</text>
</comment>
<keyword evidence="5 10" id="KW-0133">Cell shape</keyword>
<evidence type="ECO:0000256" key="3">
    <source>
        <dbReference type="ARBA" id="ARBA00022676"/>
    </source>
</evidence>
<comment type="similarity">
    <text evidence="10">Belongs to the glycosyltransferase 28 family. MurG subfamily.</text>
</comment>
<dbReference type="GO" id="GO:0050511">
    <property type="term" value="F:undecaprenyldiphospho-muramoylpentapeptide beta-N-acetylglucosaminyltransferase activity"/>
    <property type="evidence" value="ECO:0007669"/>
    <property type="project" value="UniProtKB-UniRule"/>
</dbReference>
<evidence type="ECO:0000313" key="13">
    <source>
        <dbReference type="EMBL" id="PDH40136.1"/>
    </source>
</evidence>
<keyword evidence="1 10" id="KW-1003">Cell membrane</keyword>
<keyword evidence="4 10" id="KW-0808">Transferase</keyword>
<dbReference type="Proteomes" id="UP000219327">
    <property type="component" value="Unassembled WGS sequence"/>
</dbReference>
<evidence type="ECO:0000256" key="2">
    <source>
        <dbReference type="ARBA" id="ARBA00022618"/>
    </source>
</evidence>
<sequence>MKHVLFTGGGSAGHVTPNIALMEQLTARRWRVSYVGSYGGIERTLVEAAQVVYSPIATGKLRRYWSWQNFVDPILMVWGCVQAMVICLTERPDVVFSKGGFVAVPVVFAAWICRIPVVCHESDVTPGLATRLCAPIAKTVCINFEETRRFIDARKALLTGTPLRRALLEGDRQRGLNWLGFSSDQPVLLVFCGSLGAATINDVVRQALPKLIAQMQVVHVVGDGQLSDKHRDIPGYRQLEFIGAEFGDVMMSSDVVVSRAGANALYELIALRRPHLLIPLPLSASRGDQIQNARAFVRTGMSRILAQEDLSAEVLVDAIRQVMAERMEIVTAQESFEVLDSTSMILATIADLANEELPDMTSE</sequence>
<feature type="binding site" evidence="10">
    <location>
        <begin position="11"/>
        <end position="13"/>
    </location>
    <ligand>
        <name>UDP-N-acetyl-alpha-D-glucosamine</name>
        <dbReference type="ChEBI" id="CHEBI:57705"/>
    </ligand>
</feature>
<dbReference type="GO" id="GO:0071555">
    <property type="term" value="P:cell wall organization"/>
    <property type="evidence" value="ECO:0007669"/>
    <property type="project" value="UniProtKB-KW"/>
</dbReference>
<dbReference type="Gene3D" id="3.40.50.2000">
    <property type="entry name" value="Glycogen Phosphorylase B"/>
    <property type="match status" value="2"/>
</dbReference>
<evidence type="ECO:0000259" key="11">
    <source>
        <dbReference type="Pfam" id="PF03033"/>
    </source>
</evidence>
<feature type="binding site" evidence="10">
    <location>
        <position position="289"/>
    </location>
    <ligand>
        <name>UDP-N-acetyl-alpha-D-glucosamine</name>
        <dbReference type="ChEBI" id="CHEBI:57705"/>
    </ligand>
</feature>
<evidence type="ECO:0000256" key="8">
    <source>
        <dbReference type="ARBA" id="ARBA00023306"/>
    </source>
</evidence>
<dbReference type="CDD" id="cd03785">
    <property type="entry name" value="GT28_MurG"/>
    <property type="match status" value="1"/>
</dbReference>
<comment type="caution">
    <text evidence="10">Lacks conserved residue(s) required for the propagation of feature annotation.</text>
</comment>
<dbReference type="GO" id="GO:0051991">
    <property type="term" value="F:UDP-N-acetyl-D-glucosamine:N-acetylmuramoyl-L-alanyl-D-glutamyl-meso-2,6-diaminopimelyl-D-alanyl-D-alanine-diphosphoundecaprenol 4-beta-N-acetylglucosaminlytransferase activity"/>
    <property type="evidence" value="ECO:0007669"/>
    <property type="project" value="RHEA"/>
</dbReference>
<dbReference type="GO" id="GO:0005886">
    <property type="term" value="C:plasma membrane"/>
    <property type="evidence" value="ECO:0007669"/>
    <property type="project" value="UniProtKB-SubCell"/>
</dbReference>
<dbReference type="EMBL" id="NTKD01000015">
    <property type="protein sequence ID" value="PDH40136.1"/>
    <property type="molecule type" value="Genomic_DNA"/>
</dbReference>
<dbReference type="AlphaFoldDB" id="A0A2A5WVK2"/>
<dbReference type="GO" id="GO:0051301">
    <property type="term" value="P:cell division"/>
    <property type="evidence" value="ECO:0007669"/>
    <property type="project" value="UniProtKB-KW"/>
</dbReference>
<feature type="domain" description="Glycosyltransferase family 28 N-terminal" evidence="11">
    <location>
        <begin position="4"/>
        <end position="141"/>
    </location>
</feature>
<evidence type="ECO:0000256" key="6">
    <source>
        <dbReference type="ARBA" id="ARBA00022984"/>
    </source>
</evidence>
<dbReference type="SUPFAM" id="SSF53756">
    <property type="entry name" value="UDP-Glycosyltransferase/glycogen phosphorylase"/>
    <property type="match status" value="1"/>
</dbReference>
<dbReference type="Pfam" id="PF03033">
    <property type="entry name" value="Glyco_transf_28"/>
    <property type="match status" value="1"/>
</dbReference>
<feature type="binding site" evidence="10">
    <location>
        <position position="194"/>
    </location>
    <ligand>
        <name>UDP-N-acetyl-alpha-D-glucosamine</name>
        <dbReference type="ChEBI" id="CHEBI:57705"/>
    </ligand>
</feature>
<evidence type="ECO:0000313" key="14">
    <source>
        <dbReference type="Proteomes" id="UP000219327"/>
    </source>
</evidence>
<dbReference type="PANTHER" id="PTHR21015">
    <property type="entry name" value="UDP-N-ACETYLGLUCOSAMINE--N-ACETYLMURAMYL-(PENTAPEPTIDE) PYROPHOSPHORYL-UNDECAPRENOL N-ACETYLGLUCOSAMINE TRANSFERASE 1"/>
    <property type="match status" value="1"/>
</dbReference>
<dbReference type="PANTHER" id="PTHR21015:SF27">
    <property type="entry name" value="UDP-N-ACETYLGLUCOSAMINE--N-ACETYLMURAMYL-(PENTAPEPTIDE) PYROPHOSPHORYL-UNDECAPRENOL N-ACETYLGLUCOSAMINE TRANSFERASE"/>
    <property type="match status" value="1"/>
</dbReference>
<dbReference type="UniPathway" id="UPA00219"/>
<comment type="caution">
    <text evidence="13">The sequence shown here is derived from an EMBL/GenBank/DDBJ whole genome shotgun (WGS) entry which is preliminary data.</text>
</comment>
<comment type="subcellular location">
    <subcellularLocation>
        <location evidence="10">Cell membrane</location>
        <topology evidence="10">Peripheral membrane protein</topology>
        <orientation evidence="10">Cytoplasmic side</orientation>
    </subcellularLocation>
</comment>